<dbReference type="Gene3D" id="1.10.10.2910">
    <property type="match status" value="1"/>
</dbReference>
<protein>
    <submittedName>
        <fullName evidence="2">Uncharacterized protein DUF955</fullName>
    </submittedName>
</protein>
<dbReference type="EMBL" id="SNZP01000006">
    <property type="protein sequence ID" value="TDR80108.1"/>
    <property type="molecule type" value="Genomic_DNA"/>
</dbReference>
<evidence type="ECO:0000313" key="2">
    <source>
        <dbReference type="EMBL" id="TDR80108.1"/>
    </source>
</evidence>
<accession>A0A4R7B658</accession>
<proteinExistence type="predicted"/>
<evidence type="ECO:0000259" key="1">
    <source>
        <dbReference type="Pfam" id="PF06114"/>
    </source>
</evidence>
<dbReference type="Pfam" id="PF06114">
    <property type="entry name" value="Peptidase_M78"/>
    <property type="match status" value="1"/>
</dbReference>
<dbReference type="PANTHER" id="PTHR43236">
    <property type="entry name" value="ANTITOXIN HIGA1"/>
    <property type="match status" value="1"/>
</dbReference>
<dbReference type="AlphaFoldDB" id="A0A4R7B658"/>
<gene>
    <name evidence="2" type="ORF">DFP86_106251</name>
</gene>
<dbReference type="InterPro" id="IPR052345">
    <property type="entry name" value="Rad_response_metalloprotease"/>
</dbReference>
<name>A0A4R7B658_9NEIS</name>
<reference evidence="2 3" key="1">
    <citation type="submission" date="2019-03" db="EMBL/GenBank/DDBJ databases">
        <title>Genomic Encyclopedia of Type Strains, Phase III (KMG-III): the genomes of soil and plant-associated and newly described type strains.</title>
        <authorList>
            <person name="Whitman W."/>
        </authorList>
    </citation>
    <scope>NUCLEOTIDE SEQUENCE [LARGE SCALE GENOMIC DNA]</scope>
    <source>
        <strain evidence="2 3">CECT 8976</strain>
    </source>
</reference>
<evidence type="ECO:0000313" key="3">
    <source>
        <dbReference type="Proteomes" id="UP000295611"/>
    </source>
</evidence>
<sequence length="323" mass="36421">MELVQTPPAKFAQRMLERYSLYPPVDVRSMLERYAEVIDAAIPIPGIDGVCLNLKVPGKKVRVVINSENPPLRRRFTEAHELGHVIIPWHRGTIVDHVNPEHVEEKDEYWAFEDEANQFAAELLMPSAWLAQLLGSTSDLSVCHARICRECEVSAHAAYIRMSALLPPNIVFISEKGGEVEFSGRTIGTLASLPSWGSSFDAGAYRYSINHYSTSLGNRKLHWWQLPDKIEAVATDPRPWREILDDIVNDIGVPDDDRKWFKMSVNGILSAANSAMKRNGTHTKDAVIAACLQRFNDRNSLTAFVDHPEFMEFVIKRAEELTA</sequence>
<organism evidence="2 3">
    <name type="scientific">Paludibacterium purpuratum</name>
    <dbReference type="NCBI Taxonomy" id="1144873"/>
    <lineage>
        <taxon>Bacteria</taxon>
        <taxon>Pseudomonadati</taxon>
        <taxon>Pseudomonadota</taxon>
        <taxon>Betaproteobacteria</taxon>
        <taxon>Neisseriales</taxon>
        <taxon>Chromobacteriaceae</taxon>
        <taxon>Paludibacterium</taxon>
    </lineage>
</organism>
<feature type="domain" description="IrrE N-terminal-like" evidence="1">
    <location>
        <begin position="62"/>
        <end position="163"/>
    </location>
</feature>
<dbReference type="RefSeq" id="WP_133680494.1">
    <property type="nucleotide sequence ID" value="NZ_SNZP01000006.1"/>
</dbReference>
<keyword evidence="3" id="KW-1185">Reference proteome</keyword>
<comment type="caution">
    <text evidence="2">The sequence shown here is derived from an EMBL/GenBank/DDBJ whole genome shotgun (WGS) entry which is preliminary data.</text>
</comment>
<dbReference type="InterPro" id="IPR010359">
    <property type="entry name" value="IrrE_HExxH"/>
</dbReference>
<dbReference type="Proteomes" id="UP000295611">
    <property type="component" value="Unassembled WGS sequence"/>
</dbReference>
<dbReference type="PANTHER" id="PTHR43236:SF2">
    <property type="entry name" value="BLL0069 PROTEIN"/>
    <property type="match status" value="1"/>
</dbReference>
<dbReference type="OrthoDB" id="9794834at2"/>